<keyword evidence="4" id="KW-1185">Reference proteome</keyword>
<comment type="caution">
    <text evidence="3">The sequence shown here is derived from an EMBL/GenBank/DDBJ whole genome shotgun (WGS) entry which is preliminary data.</text>
</comment>
<evidence type="ECO:0008006" key="6">
    <source>
        <dbReference type="Google" id="ProtNLM"/>
    </source>
</evidence>
<reference evidence="4 5" key="1">
    <citation type="submission" date="2017-07" db="EMBL/GenBank/DDBJ databases">
        <title>Leptospira spp. isolated from tropical soils.</title>
        <authorList>
            <person name="Thibeaux R."/>
            <person name="Iraola G."/>
            <person name="Ferres I."/>
            <person name="Bierque E."/>
            <person name="Girault D."/>
            <person name="Soupe-Gilbert M.-E."/>
            <person name="Picardeau M."/>
            <person name="Goarant C."/>
        </authorList>
    </citation>
    <scope>NUCLEOTIDE SEQUENCE [LARGE SCALE GENOMIC DNA]</scope>
    <source>
        <strain evidence="3 5">FH1-B-B1</strain>
        <strain evidence="2 4">FH1-B-C1</strain>
    </source>
</reference>
<dbReference type="EMBL" id="NPDY01000029">
    <property type="protein sequence ID" value="PJZ68208.1"/>
    <property type="molecule type" value="Genomic_DNA"/>
</dbReference>
<dbReference type="EMBL" id="NPDZ01000020">
    <property type="protein sequence ID" value="PJZ71755.1"/>
    <property type="molecule type" value="Genomic_DNA"/>
</dbReference>
<evidence type="ECO:0000256" key="1">
    <source>
        <dbReference type="SAM" id="Phobius"/>
    </source>
</evidence>
<organism evidence="3 5">
    <name type="scientific">Leptospira perolatii</name>
    <dbReference type="NCBI Taxonomy" id="2023191"/>
    <lineage>
        <taxon>Bacteria</taxon>
        <taxon>Pseudomonadati</taxon>
        <taxon>Spirochaetota</taxon>
        <taxon>Spirochaetia</taxon>
        <taxon>Leptospirales</taxon>
        <taxon>Leptospiraceae</taxon>
        <taxon>Leptospira</taxon>
    </lineage>
</organism>
<keyword evidence="1" id="KW-0812">Transmembrane</keyword>
<keyword evidence="1" id="KW-0472">Membrane</keyword>
<dbReference type="OrthoDB" id="7556931at2"/>
<feature type="transmembrane region" description="Helical" evidence="1">
    <location>
        <begin position="12"/>
        <end position="33"/>
    </location>
</feature>
<evidence type="ECO:0000313" key="5">
    <source>
        <dbReference type="Proteomes" id="UP000231990"/>
    </source>
</evidence>
<accession>A0A2M9ZI62</accession>
<evidence type="ECO:0000313" key="2">
    <source>
        <dbReference type="EMBL" id="PJZ68208.1"/>
    </source>
</evidence>
<evidence type="ECO:0000313" key="4">
    <source>
        <dbReference type="Proteomes" id="UP000231962"/>
    </source>
</evidence>
<dbReference type="Proteomes" id="UP000231990">
    <property type="component" value="Unassembled WGS sequence"/>
</dbReference>
<evidence type="ECO:0000313" key="3">
    <source>
        <dbReference type="EMBL" id="PJZ71755.1"/>
    </source>
</evidence>
<keyword evidence="1" id="KW-1133">Transmembrane helix</keyword>
<sequence>MKKEYSYMPKKTIILGGIFFGFCGVFLANTAMMNDRGLIINGIIHLGVSGATIFFWSLSIASFVFVAMSILGIYRRFAFPQRIIVSSESITVPKSSWSKEEVTIPIESVQNVSVTSVYGQRSATVIHSSGKFGISSSLLEKKEYFDEILNFLGSKLP</sequence>
<protein>
    <recommendedName>
        <fullName evidence="6">DUF304 domain-containing protein</fullName>
    </recommendedName>
</protein>
<dbReference type="AlphaFoldDB" id="A0A2M9ZI62"/>
<dbReference type="RefSeq" id="WP_100715356.1">
    <property type="nucleotide sequence ID" value="NZ_NPDY01000029.1"/>
</dbReference>
<dbReference type="Proteomes" id="UP000231962">
    <property type="component" value="Unassembled WGS sequence"/>
</dbReference>
<name>A0A2M9ZI62_9LEPT</name>
<feature type="transmembrane region" description="Helical" evidence="1">
    <location>
        <begin position="53"/>
        <end position="74"/>
    </location>
</feature>
<proteinExistence type="predicted"/>
<gene>
    <name evidence="2" type="ORF">CH360_17280</name>
    <name evidence="3" type="ORF">CH373_17705</name>
</gene>